<dbReference type="Gene3D" id="3.20.20.370">
    <property type="entry name" value="Glycoside hydrolase/deacetylase"/>
    <property type="match status" value="1"/>
</dbReference>
<evidence type="ECO:0000256" key="2">
    <source>
        <dbReference type="ARBA" id="ARBA00022729"/>
    </source>
</evidence>
<proteinExistence type="predicted"/>
<protein>
    <submittedName>
        <fullName evidence="4">Polysaccharide deacetylase family protein</fullName>
    </submittedName>
</protein>
<dbReference type="SUPFAM" id="SSF88713">
    <property type="entry name" value="Glycoside hydrolase/deacetylase"/>
    <property type="match status" value="1"/>
</dbReference>
<dbReference type="Proteomes" id="UP001060414">
    <property type="component" value="Chromosome"/>
</dbReference>
<dbReference type="InterPro" id="IPR011330">
    <property type="entry name" value="Glyco_hydro/deAcase_b/a-brl"/>
</dbReference>
<dbReference type="EMBL" id="CP092109">
    <property type="protein sequence ID" value="UWZ79268.1"/>
    <property type="molecule type" value="Genomic_DNA"/>
</dbReference>
<keyword evidence="2" id="KW-0732">Signal</keyword>
<comment type="subcellular location">
    <subcellularLocation>
        <location evidence="1">Secreted</location>
    </subcellularLocation>
</comment>
<evidence type="ECO:0000256" key="1">
    <source>
        <dbReference type="ARBA" id="ARBA00004613"/>
    </source>
</evidence>
<evidence type="ECO:0000259" key="3">
    <source>
        <dbReference type="PROSITE" id="PS51677"/>
    </source>
</evidence>
<dbReference type="PANTHER" id="PTHR34216">
    <property type="match status" value="1"/>
</dbReference>
<dbReference type="CDD" id="cd10918">
    <property type="entry name" value="CE4_NodB_like_5s_6s"/>
    <property type="match status" value="1"/>
</dbReference>
<name>A0ABY5ZL09_9BACT</name>
<dbReference type="RefSeq" id="WP_260747624.1">
    <property type="nucleotide sequence ID" value="NZ_CP092109.1"/>
</dbReference>
<feature type="domain" description="NodB homology" evidence="3">
    <location>
        <begin position="63"/>
        <end position="323"/>
    </location>
</feature>
<dbReference type="Pfam" id="PF01522">
    <property type="entry name" value="Polysacc_deac_1"/>
    <property type="match status" value="1"/>
</dbReference>
<dbReference type="InterPro" id="IPR002509">
    <property type="entry name" value="NODB_dom"/>
</dbReference>
<evidence type="ECO:0000313" key="4">
    <source>
        <dbReference type="EMBL" id="UWZ79268.1"/>
    </source>
</evidence>
<accession>A0ABY5ZL09</accession>
<organism evidence="4 5">
    <name type="scientific">Geoalkalibacter halelectricus</name>
    <dbReference type="NCBI Taxonomy" id="2847045"/>
    <lineage>
        <taxon>Bacteria</taxon>
        <taxon>Pseudomonadati</taxon>
        <taxon>Thermodesulfobacteriota</taxon>
        <taxon>Desulfuromonadia</taxon>
        <taxon>Desulfuromonadales</taxon>
        <taxon>Geoalkalibacteraceae</taxon>
        <taxon>Geoalkalibacter</taxon>
    </lineage>
</organism>
<evidence type="ECO:0000313" key="5">
    <source>
        <dbReference type="Proteomes" id="UP001060414"/>
    </source>
</evidence>
<reference evidence="4" key="1">
    <citation type="journal article" date="2022" name="Environ. Microbiol.">
        <title>Geoalkalibacter halelectricus SAP #1 sp. nov. possessing extracellular electron transfer and mineral#reducing capabilities from a haloalkaline environment.</title>
        <authorList>
            <person name="Yadav S."/>
            <person name="Singh R."/>
            <person name="Sundharam S.S."/>
            <person name="Chaudhary S."/>
            <person name="Krishnamurthi S."/>
            <person name="Patil S.A."/>
        </authorList>
    </citation>
    <scope>NUCLEOTIDE SEQUENCE</scope>
    <source>
        <strain evidence="4">SAP-1</strain>
    </source>
</reference>
<gene>
    <name evidence="4" type="ORF">L9S41_16535</name>
</gene>
<sequence>MPSQLDILTFHRIMPRGEKYFIPPMAMDVRTFTRLIERLVAADRVVDLQEGVKLLRSGELMGRKVAITFDDGYLDNFVWARDVLLRVGAPATFFVPLTPIDNQDVYWWDHLYDMVSRDDQSFFKWALSRNNPQALNKALENAALSRSRSHGERCRVLVQAANRLGEQDRKSFLGALVDEFGPCRAERLLMNWDELRQMQTEGFSIGSHSVSHIPLTDLEPQAARYEITASADLLKDRLGCRPAGFCYPRGAFRESHAEMVKDCGYDFAVTTCFGGNDGACDPFVLKRRNMSDYQGVRAWFPVAMHLFELSGRLDGLLAARRSA</sequence>
<dbReference type="InterPro" id="IPR051398">
    <property type="entry name" value="Polysacch_Deacetylase"/>
</dbReference>
<dbReference type="PANTHER" id="PTHR34216:SF3">
    <property type="entry name" value="POLY-BETA-1,6-N-ACETYL-D-GLUCOSAMINE N-DEACETYLASE"/>
    <property type="match status" value="1"/>
</dbReference>
<dbReference type="PROSITE" id="PS51677">
    <property type="entry name" value="NODB"/>
    <property type="match status" value="1"/>
</dbReference>
<keyword evidence="5" id="KW-1185">Reference proteome</keyword>